<feature type="compositionally biased region" description="Low complexity" evidence="1">
    <location>
        <begin position="97"/>
        <end position="116"/>
    </location>
</feature>
<gene>
    <name evidence="2" type="ORF">LTR09_001164</name>
</gene>
<feature type="compositionally biased region" description="Polar residues" evidence="1">
    <location>
        <begin position="544"/>
        <end position="569"/>
    </location>
</feature>
<comment type="caution">
    <text evidence="2">The sequence shown here is derived from an EMBL/GenBank/DDBJ whole genome shotgun (WGS) entry which is preliminary data.</text>
</comment>
<reference evidence="2" key="1">
    <citation type="submission" date="2023-04" db="EMBL/GenBank/DDBJ databases">
        <title>Black Yeasts Isolated from many extreme environments.</title>
        <authorList>
            <person name="Coleine C."/>
            <person name="Stajich J.E."/>
            <person name="Selbmann L."/>
        </authorList>
    </citation>
    <scope>NUCLEOTIDE SEQUENCE</scope>
    <source>
        <strain evidence="2">CCFEE 5312</strain>
    </source>
</reference>
<feature type="compositionally biased region" description="Basic and acidic residues" evidence="1">
    <location>
        <begin position="798"/>
        <end position="819"/>
    </location>
</feature>
<evidence type="ECO:0000256" key="1">
    <source>
        <dbReference type="SAM" id="MobiDB-lite"/>
    </source>
</evidence>
<feature type="compositionally biased region" description="Polar residues" evidence="1">
    <location>
        <begin position="515"/>
        <end position="525"/>
    </location>
</feature>
<evidence type="ECO:0000313" key="3">
    <source>
        <dbReference type="Proteomes" id="UP001271007"/>
    </source>
</evidence>
<dbReference type="AlphaFoldDB" id="A0AAJ0LWN3"/>
<feature type="region of interest" description="Disordered" evidence="1">
    <location>
        <begin position="86"/>
        <end position="117"/>
    </location>
</feature>
<sequence>MDIALVPFIDPIILTGLDFSMKPSHARYEAEQGFIKPFPELKVIHQLKKLALAIYNQEKLIPDYHSNVCSGRNALAYFLTAMHRQQAPQPQTHTRQGSVASTSSGSSSNSCKSTGGKRNCELPKLVTSSMLPLGYWDSLYYAIIAEIRTLYQDLQQRFGFGCETGTYPLHNRGSDGDTNEPFTAIDFASMLETAWYALMDNRLVAALDDAVRMRKMREAAAVEEEKEIRIAAAQMMGKVIAEEPDVPARPPILYGLMDVNDLSPEIITSLLWDKHAPEVDRACSEDFEDESMMTARRAAQHQQQIVESLAVATPLASSVQCTCHAACVCKLKCDQHAAGCTCANVVHIYHLVNEQRKYNDELEVRAKYVKAAETSAQPLLSASSDGSDQLRVADAACLIPEIHGAVSKSSGNIEIIDRTHSVVTRPRTNTADSDLAYVPDSRALHRGIKDAVPLGFYGRASGQRYPNMRPHTPTTSPMDVDEYSYYRVERKTSKSVSRKPVPAPIIAPPVPQMHSYATQGRSNQVPTPPKSSPYAYQTFAAAGQATNPPMPQSQDEVVFTQGSDTNNPFSDEEYLTQEPKSFYQAPLVSQSFPQPNTTTSPYNDSTQKSKSFDQAPRNAADDYISLLPHHPSTTNIEYPSEPFPRLSHAATTSPPKHPHQPLKSRATTFNSNDTPLPTLKSFTRTHIPKKSLDKALPSMPEPDFIAPRPAARQRYVSAGGNAKLSERAEIPGPAFQSTAVSGVASPEQKLLPSGHGISKEELDARLRDPAWIMEHFGTAAAAVVASEFSSATGTPMRSSDESARSSAESKREKEKRDRTSSGASKRERLKRVFSRKGSGYEEE</sequence>
<feature type="region of interest" description="Disordered" evidence="1">
    <location>
        <begin position="790"/>
        <end position="843"/>
    </location>
</feature>
<feature type="compositionally biased region" description="Polar residues" evidence="1">
    <location>
        <begin position="86"/>
        <end position="96"/>
    </location>
</feature>
<feature type="compositionally biased region" description="Polar residues" evidence="1">
    <location>
        <begin position="589"/>
        <end position="609"/>
    </location>
</feature>
<protein>
    <submittedName>
        <fullName evidence="2">Uncharacterized protein</fullName>
    </submittedName>
</protein>
<feature type="compositionally biased region" description="Polar residues" evidence="1">
    <location>
        <begin position="665"/>
        <end position="681"/>
    </location>
</feature>
<feature type="region of interest" description="Disordered" evidence="1">
    <location>
        <begin position="494"/>
        <end position="572"/>
    </location>
</feature>
<accession>A0AAJ0LWN3</accession>
<organism evidence="2 3">
    <name type="scientific">Extremus antarcticus</name>
    <dbReference type="NCBI Taxonomy" id="702011"/>
    <lineage>
        <taxon>Eukaryota</taxon>
        <taxon>Fungi</taxon>
        <taxon>Dikarya</taxon>
        <taxon>Ascomycota</taxon>
        <taxon>Pezizomycotina</taxon>
        <taxon>Dothideomycetes</taxon>
        <taxon>Dothideomycetidae</taxon>
        <taxon>Mycosphaerellales</taxon>
        <taxon>Extremaceae</taxon>
        <taxon>Extremus</taxon>
    </lineage>
</organism>
<dbReference type="Proteomes" id="UP001271007">
    <property type="component" value="Unassembled WGS sequence"/>
</dbReference>
<name>A0AAJ0LWN3_9PEZI</name>
<proteinExistence type="predicted"/>
<dbReference type="EMBL" id="JAWDJX010000002">
    <property type="protein sequence ID" value="KAK3058087.1"/>
    <property type="molecule type" value="Genomic_DNA"/>
</dbReference>
<feature type="compositionally biased region" description="Pro residues" evidence="1">
    <location>
        <begin position="501"/>
        <end position="511"/>
    </location>
</feature>
<feature type="region of interest" description="Disordered" evidence="1">
    <location>
        <begin position="589"/>
        <end position="681"/>
    </location>
</feature>
<keyword evidence="3" id="KW-1185">Reference proteome</keyword>
<evidence type="ECO:0000313" key="2">
    <source>
        <dbReference type="EMBL" id="KAK3058087.1"/>
    </source>
</evidence>